<dbReference type="SUPFAM" id="SSF54637">
    <property type="entry name" value="Thioesterase/thiol ester dehydrase-isomerase"/>
    <property type="match status" value="1"/>
</dbReference>
<dbReference type="Pfam" id="PF13279">
    <property type="entry name" value="4HBT_2"/>
    <property type="match status" value="1"/>
</dbReference>
<evidence type="ECO:0000313" key="1">
    <source>
        <dbReference type="EMBL" id="OWU77953.1"/>
    </source>
</evidence>
<evidence type="ECO:0000313" key="2">
    <source>
        <dbReference type="Proteomes" id="UP000215377"/>
    </source>
</evidence>
<dbReference type="RefSeq" id="WP_198963201.1">
    <property type="nucleotide sequence ID" value="NZ_AQQR01000001.1"/>
</dbReference>
<dbReference type="Proteomes" id="UP000215377">
    <property type="component" value="Unassembled WGS sequence"/>
</dbReference>
<keyword evidence="2" id="KW-1185">Reference proteome</keyword>
<comment type="caution">
    <text evidence="1">The sequence shown here is derived from an EMBL/GenBank/DDBJ whole genome shotgun (WGS) entry which is preliminary data.</text>
</comment>
<dbReference type="EMBL" id="AQQR01000001">
    <property type="protein sequence ID" value="OWU77953.1"/>
    <property type="molecule type" value="Genomic_DNA"/>
</dbReference>
<dbReference type="CDD" id="cd00586">
    <property type="entry name" value="4HBT"/>
    <property type="match status" value="1"/>
</dbReference>
<dbReference type="AlphaFoldDB" id="A0A225NSZ4"/>
<organism evidence="1 2">
    <name type="scientific">Marinibacterium profundimaris</name>
    <dbReference type="NCBI Taxonomy" id="1679460"/>
    <lineage>
        <taxon>Bacteria</taxon>
        <taxon>Pseudomonadati</taxon>
        <taxon>Pseudomonadota</taxon>
        <taxon>Alphaproteobacteria</taxon>
        <taxon>Rhodobacterales</taxon>
        <taxon>Paracoccaceae</taxon>
        <taxon>Marinibacterium</taxon>
    </lineage>
</organism>
<dbReference type="GO" id="GO:0047617">
    <property type="term" value="F:fatty acyl-CoA hydrolase activity"/>
    <property type="evidence" value="ECO:0007669"/>
    <property type="project" value="TreeGrafter"/>
</dbReference>
<dbReference type="InterPro" id="IPR050563">
    <property type="entry name" value="4-hydroxybenzoyl-CoA_TE"/>
</dbReference>
<dbReference type="PANTHER" id="PTHR31793">
    <property type="entry name" value="4-HYDROXYBENZOYL-COA THIOESTERASE FAMILY MEMBER"/>
    <property type="match status" value="1"/>
</dbReference>
<name>A0A225NSZ4_9RHOB</name>
<sequence>MSDTTARPAPFMSSVMEILPEWIDYNGHLNMAYYNVLFDRCGDEAYEILGFGPDYAERGFTTYTAEFHLCYVRELHLGDKVRVSLQLLDHDEKRFHTYQEIHHEDGWLAATGEALALHIDRSGPKVAPFPDDIAARLRAMKAEHDALGWPERAGRKVGITRKG</sequence>
<dbReference type="Gene3D" id="3.10.129.10">
    <property type="entry name" value="Hotdog Thioesterase"/>
    <property type="match status" value="1"/>
</dbReference>
<dbReference type="InterPro" id="IPR029069">
    <property type="entry name" value="HotDog_dom_sf"/>
</dbReference>
<gene>
    <name evidence="1" type="ORF">ATO3_04800</name>
</gene>
<protein>
    <submittedName>
        <fullName evidence="1">Thioesterase</fullName>
    </submittedName>
</protein>
<reference evidence="1 2" key="1">
    <citation type="submission" date="2013-04" db="EMBL/GenBank/DDBJ databases">
        <title>Oceanicola sp. 22II1-22F33 Genome Sequencing.</title>
        <authorList>
            <person name="Lai Q."/>
            <person name="Li G."/>
            <person name="Shao Z."/>
        </authorList>
    </citation>
    <scope>NUCLEOTIDE SEQUENCE [LARGE SCALE GENOMIC DNA]</scope>
    <source>
        <strain evidence="1 2">22II1-22F33</strain>
    </source>
</reference>
<proteinExistence type="predicted"/>
<accession>A0A225NSZ4</accession>
<dbReference type="PANTHER" id="PTHR31793:SF2">
    <property type="entry name" value="BLR1345 PROTEIN"/>
    <property type="match status" value="1"/>
</dbReference>